<dbReference type="OrthoDB" id="1026046at2759"/>
<name>A0A3S3MIX1_9MAGN</name>
<organism evidence="2 3">
    <name type="scientific">Cinnamomum micranthum f. kanehirae</name>
    <dbReference type="NCBI Taxonomy" id="337451"/>
    <lineage>
        <taxon>Eukaryota</taxon>
        <taxon>Viridiplantae</taxon>
        <taxon>Streptophyta</taxon>
        <taxon>Embryophyta</taxon>
        <taxon>Tracheophyta</taxon>
        <taxon>Spermatophyta</taxon>
        <taxon>Magnoliopsida</taxon>
        <taxon>Magnoliidae</taxon>
        <taxon>Laurales</taxon>
        <taxon>Lauraceae</taxon>
        <taxon>Cinnamomum</taxon>
    </lineage>
</organism>
<comment type="caution">
    <text evidence="2">The sequence shown here is derived from an EMBL/GenBank/DDBJ whole genome shotgun (WGS) entry which is preliminary data.</text>
</comment>
<evidence type="ECO:0000256" key="1">
    <source>
        <dbReference type="ARBA" id="ARBA00006974"/>
    </source>
</evidence>
<dbReference type="GO" id="GO:0009733">
    <property type="term" value="P:response to auxin"/>
    <property type="evidence" value="ECO:0007669"/>
    <property type="project" value="InterPro"/>
</dbReference>
<dbReference type="PANTHER" id="PTHR31374">
    <property type="entry name" value="AUXIN-INDUCED PROTEIN-LIKE-RELATED"/>
    <property type="match status" value="1"/>
</dbReference>
<keyword evidence="3" id="KW-1185">Reference proteome</keyword>
<gene>
    <name evidence="2" type="ORF">CKAN_00947900</name>
</gene>
<evidence type="ECO:0000313" key="3">
    <source>
        <dbReference type="Proteomes" id="UP000283530"/>
    </source>
</evidence>
<dbReference type="EMBL" id="QPKB01000003">
    <property type="protein sequence ID" value="RWR80820.1"/>
    <property type="molecule type" value="Genomic_DNA"/>
</dbReference>
<reference evidence="2 3" key="1">
    <citation type="journal article" date="2019" name="Nat. Plants">
        <title>Stout camphor tree genome fills gaps in understanding of flowering plant genome evolution.</title>
        <authorList>
            <person name="Chaw S.M."/>
            <person name="Liu Y.C."/>
            <person name="Wu Y.W."/>
            <person name="Wang H.Y."/>
            <person name="Lin C.I."/>
            <person name="Wu C.S."/>
            <person name="Ke H.M."/>
            <person name="Chang L.Y."/>
            <person name="Hsu C.Y."/>
            <person name="Yang H.T."/>
            <person name="Sudianto E."/>
            <person name="Hsu M.H."/>
            <person name="Wu K.P."/>
            <person name="Wang L.N."/>
            <person name="Leebens-Mack J.H."/>
            <person name="Tsai I.J."/>
        </authorList>
    </citation>
    <scope>NUCLEOTIDE SEQUENCE [LARGE SCALE GENOMIC DNA]</scope>
    <source>
        <strain evidence="3">cv. Chaw 1501</strain>
        <tissue evidence="2">Young leaves</tissue>
    </source>
</reference>
<protein>
    <submittedName>
        <fullName evidence="2">Auxin-responsive family protein</fullName>
    </submittedName>
</protein>
<accession>A0A3S3MIX1</accession>
<dbReference type="Pfam" id="PF02519">
    <property type="entry name" value="Auxin_inducible"/>
    <property type="match status" value="1"/>
</dbReference>
<sequence length="155" mass="17541">MHARARRKPACVGKEGIFKILTLGREEEASIINIDNELHPAIFARLLSSSASSHQLATTTGTGRRRKKEEKEMKDVVPKGFLAVMVGQGQEKKRFVVPLVYLNHPLFVQLLKEAEEEYGFGQKGPISIPCHVEQFQNVQRIIEGEQSHHHLCFRS</sequence>
<dbReference type="AlphaFoldDB" id="A0A3S3MIX1"/>
<dbReference type="PANTHER" id="PTHR31374:SF29">
    <property type="entry name" value="SAUR-LIKE AUXIN-RESPONSIVE PROTEIN FAMILY"/>
    <property type="match status" value="1"/>
</dbReference>
<proteinExistence type="inferred from homology"/>
<dbReference type="InterPro" id="IPR003676">
    <property type="entry name" value="SAUR_fam"/>
</dbReference>
<evidence type="ECO:0000313" key="2">
    <source>
        <dbReference type="EMBL" id="RWR80820.1"/>
    </source>
</evidence>
<comment type="similarity">
    <text evidence="1">Belongs to the ARG7 family.</text>
</comment>
<dbReference type="Proteomes" id="UP000283530">
    <property type="component" value="Unassembled WGS sequence"/>
</dbReference>